<reference evidence="1 2" key="1">
    <citation type="submission" date="2024-05" db="EMBL/GenBank/DDBJ databases">
        <title>A draft genome resource for the thread blight pathogen Marasmius tenuissimus strain MS-2.</title>
        <authorList>
            <person name="Yulfo-Soto G.E."/>
            <person name="Baruah I.K."/>
            <person name="Amoako-Attah I."/>
            <person name="Bukari Y."/>
            <person name="Meinhardt L.W."/>
            <person name="Bailey B.A."/>
            <person name="Cohen S.P."/>
        </authorList>
    </citation>
    <scope>NUCLEOTIDE SEQUENCE [LARGE SCALE GENOMIC DNA]</scope>
    <source>
        <strain evidence="1 2">MS-2</strain>
    </source>
</reference>
<accession>A0ABR2ZM52</accession>
<sequence>MVVRENKKLDEQDKAALDESERARVEEAARLEGITFDKAMERRRGFRYFLRLAKNLEVGPFRPTGYVFQTYSLDDIACDARIPSRKVGYLSSHRRLLPTRLNDGNQI</sequence>
<evidence type="ECO:0000313" key="1">
    <source>
        <dbReference type="EMBL" id="KAL0062330.1"/>
    </source>
</evidence>
<protein>
    <submittedName>
        <fullName evidence="1">Uncharacterized protein</fullName>
    </submittedName>
</protein>
<comment type="caution">
    <text evidence="1">The sequence shown here is derived from an EMBL/GenBank/DDBJ whole genome shotgun (WGS) entry which is preliminary data.</text>
</comment>
<gene>
    <name evidence="1" type="ORF">AAF712_010814</name>
</gene>
<keyword evidence="2" id="KW-1185">Reference proteome</keyword>
<dbReference type="Proteomes" id="UP001437256">
    <property type="component" value="Unassembled WGS sequence"/>
</dbReference>
<evidence type="ECO:0000313" key="2">
    <source>
        <dbReference type="Proteomes" id="UP001437256"/>
    </source>
</evidence>
<name>A0ABR2ZM52_9AGAR</name>
<dbReference type="EMBL" id="JBBXMP010000108">
    <property type="protein sequence ID" value="KAL0062330.1"/>
    <property type="molecule type" value="Genomic_DNA"/>
</dbReference>
<organism evidence="1 2">
    <name type="scientific">Marasmius tenuissimus</name>
    <dbReference type="NCBI Taxonomy" id="585030"/>
    <lineage>
        <taxon>Eukaryota</taxon>
        <taxon>Fungi</taxon>
        <taxon>Dikarya</taxon>
        <taxon>Basidiomycota</taxon>
        <taxon>Agaricomycotina</taxon>
        <taxon>Agaricomycetes</taxon>
        <taxon>Agaricomycetidae</taxon>
        <taxon>Agaricales</taxon>
        <taxon>Marasmiineae</taxon>
        <taxon>Marasmiaceae</taxon>
        <taxon>Marasmius</taxon>
    </lineage>
</organism>
<proteinExistence type="predicted"/>